<dbReference type="Pfam" id="PF00209">
    <property type="entry name" value="SNF"/>
    <property type="match status" value="1"/>
</dbReference>
<feature type="binding site" evidence="6">
    <location>
        <position position="63"/>
    </location>
    <ligand>
        <name>Na(+)</name>
        <dbReference type="ChEBI" id="CHEBI:29101"/>
        <label>1</label>
    </ligand>
</feature>
<sequence length="679" mass="75243">MGDASEAGLNHKHENGLELVSQADRKMTTKDLGDLEGDGTEKKVPEAREQWGSKLDFLLALIGFSVGLGNVWRFPYLCFKNGGGAFLIPYLICLVVGGVPLLLLELGLGQYMAQGGIGVWKISPLFRGIGLGSVVILVLLDIYYIVILAWSLYYMFMSFTSVLPWSHCNNIFNTATCRDPTLLGVPGSTFWVCDHFWLNKTIPPVPDTLVNITEALDNCTDLEGINRTSSVTEFWERKILQIHLSEGLEDIGAPNWQLTLSLLLAWALVYLCVFKGVKSSGKVVYFTATFPYILITILLIRAVTLPNAAEGLLYYVKPDLARLADGETWLDAATQIFFSYSLGLGNMAALGSYNAYNHNFFRDGIIFAVVNSFTSIYSGVVIFSVLGFMAGKQSVDVSKVVKSGPGLAFIAYPEAVVQMPLPTLWAILFFFMLLLLGIDSQFVGVEGLVTAIVDSFPSLRKGKRRPLFVLALCCVLFLAGIPMTCYGGMYVFQLFDAYAASGFALLWVAFFEAVVIGWVYGADNYYNDFNKMLNFRPNPYLKVCWMFLTPLFTLGVFIFSCVSYKPLVYNDYQYPPWGQALGWIMATASMVQIPIFFIYKMLTSKGSLRERWNYLTTAKVQAHQVAGYFDEDVPEQQMMTTIPSAPATRMANGEEPPSYDAAMSVETAEKGGLLADNSV</sequence>
<dbReference type="OrthoDB" id="6581954at2759"/>
<feature type="transmembrane region" description="Helical" evidence="9">
    <location>
        <begin position="580"/>
        <end position="599"/>
    </location>
</feature>
<evidence type="ECO:0000256" key="1">
    <source>
        <dbReference type="ARBA" id="ARBA00004141"/>
    </source>
</evidence>
<organism evidence="10 11">
    <name type="scientific">Patiria miniata</name>
    <name type="common">Bat star</name>
    <name type="synonym">Asterina miniata</name>
    <dbReference type="NCBI Taxonomy" id="46514"/>
    <lineage>
        <taxon>Eukaryota</taxon>
        <taxon>Metazoa</taxon>
        <taxon>Echinodermata</taxon>
        <taxon>Eleutherozoa</taxon>
        <taxon>Asterozoa</taxon>
        <taxon>Asteroidea</taxon>
        <taxon>Valvatacea</taxon>
        <taxon>Valvatida</taxon>
        <taxon>Asterinidae</taxon>
        <taxon>Patiria</taxon>
    </lineage>
</organism>
<evidence type="ECO:0000256" key="9">
    <source>
        <dbReference type="SAM" id="Phobius"/>
    </source>
</evidence>
<reference evidence="10" key="1">
    <citation type="submission" date="2022-11" db="UniProtKB">
        <authorList>
            <consortium name="EnsemblMetazoa"/>
        </authorList>
    </citation>
    <scope>IDENTIFICATION</scope>
</reference>
<dbReference type="Proteomes" id="UP000887568">
    <property type="component" value="Unplaced"/>
</dbReference>
<keyword evidence="7" id="KW-1015">Disulfide bond</keyword>
<name>A0A914B528_PATMI</name>
<feature type="transmembrane region" description="Helical" evidence="9">
    <location>
        <begin position="498"/>
        <end position="520"/>
    </location>
</feature>
<evidence type="ECO:0000256" key="2">
    <source>
        <dbReference type="ARBA" id="ARBA00022448"/>
    </source>
</evidence>
<feature type="transmembrane region" description="Helical" evidence="9">
    <location>
        <begin position="283"/>
        <end position="303"/>
    </location>
</feature>
<feature type="transmembrane region" description="Helical" evidence="9">
    <location>
        <begin position="332"/>
        <end position="353"/>
    </location>
</feature>
<dbReference type="PANTHER" id="PTHR11616">
    <property type="entry name" value="SODIUM/CHLORIDE DEPENDENT TRANSPORTER"/>
    <property type="match status" value="1"/>
</dbReference>
<feature type="binding site" evidence="6">
    <location>
        <position position="371"/>
    </location>
    <ligand>
        <name>Na(+)</name>
        <dbReference type="ChEBI" id="CHEBI:29101"/>
        <label>1</label>
    </ligand>
</feature>
<dbReference type="PROSITE" id="PS50267">
    <property type="entry name" value="NA_NEUROTRAN_SYMP_3"/>
    <property type="match status" value="1"/>
</dbReference>
<keyword evidence="3 8" id="KW-0812">Transmembrane</keyword>
<comment type="subcellular location">
    <subcellularLocation>
        <location evidence="1">Membrane</location>
        <topology evidence="1">Multi-pass membrane protein</topology>
    </subcellularLocation>
</comment>
<keyword evidence="5 9" id="KW-0472">Membrane</keyword>
<dbReference type="GO" id="GO:0015293">
    <property type="term" value="F:symporter activity"/>
    <property type="evidence" value="ECO:0007669"/>
    <property type="project" value="UniProtKB-KW"/>
</dbReference>
<dbReference type="CDD" id="cd11496">
    <property type="entry name" value="SLC6sbd-TauT-like"/>
    <property type="match status" value="1"/>
</dbReference>
<feature type="binding site" evidence="6">
    <location>
        <position position="436"/>
    </location>
    <ligand>
        <name>Na(+)</name>
        <dbReference type="ChEBI" id="CHEBI:29101"/>
        <label>1</label>
    </ligand>
</feature>
<feature type="transmembrane region" description="Helical" evidence="9">
    <location>
        <begin position="466"/>
        <end position="492"/>
    </location>
</feature>
<feature type="transmembrane region" description="Helical" evidence="9">
    <location>
        <begin position="540"/>
        <end position="560"/>
    </location>
</feature>
<evidence type="ECO:0000313" key="11">
    <source>
        <dbReference type="Proteomes" id="UP000887568"/>
    </source>
</evidence>
<dbReference type="SUPFAM" id="SSF161070">
    <property type="entry name" value="SNF-like"/>
    <property type="match status" value="1"/>
</dbReference>
<keyword evidence="11" id="KW-1185">Reference proteome</keyword>
<dbReference type="GO" id="GO:0006865">
    <property type="term" value="P:amino acid transport"/>
    <property type="evidence" value="ECO:0007669"/>
    <property type="project" value="TreeGrafter"/>
</dbReference>
<evidence type="ECO:0000256" key="4">
    <source>
        <dbReference type="ARBA" id="ARBA00022989"/>
    </source>
</evidence>
<feature type="binding site" evidence="6">
    <location>
        <position position="70"/>
    </location>
    <ligand>
        <name>Na(+)</name>
        <dbReference type="ChEBI" id="CHEBI:29101"/>
        <label>1</label>
    </ligand>
</feature>
<evidence type="ECO:0000256" key="3">
    <source>
        <dbReference type="ARBA" id="ARBA00022692"/>
    </source>
</evidence>
<feature type="transmembrane region" description="Helical" evidence="9">
    <location>
        <begin position="256"/>
        <end position="274"/>
    </location>
</feature>
<accession>A0A914B528</accession>
<evidence type="ECO:0000256" key="5">
    <source>
        <dbReference type="ARBA" id="ARBA00023136"/>
    </source>
</evidence>
<feature type="transmembrane region" description="Helical" evidence="9">
    <location>
        <begin position="87"/>
        <end position="108"/>
    </location>
</feature>
<dbReference type="GO" id="GO:0035725">
    <property type="term" value="P:sodium ion transmembrane transport"/>
    <property type="evidence" value="ECO:0007669"/>
    <property type="project" value="TreeGrafter"/>
</dbReference>
<keyword evidence="4 9" id="KW-1133">Transmembrane helix</keyword>
<dbReference type="PRINTS" id="PR00176">
    <property type="entry name" value="NANEUSMPORT"/>
</dbReference>
<evidence type="ECO:0000256" key="7">
    <source>
        <dbReference type="PIRSR" id="PIRSR600175-2"/>
    </source>
</evidence>
<dbReference type="GeneID" id="119740213"/>
<dbReference type="PROSITE" id="PS00610">
    <property type="entry name" value="NA_NEUROTRAN_SYMP_1"/>
    <property type="match status" value="1"/>
</dbReference>
<protein>
    <recommendedName>
        <fullName evidence="8">Transporter</fullName>
    </recommendedName>
</protein>
<feature type="binding site" evidence="6">
    <location>
        <position position="339"/>
    </location>
    <ligand>
        <name>Na(+)</name>
        <dbReference type="ChEBI" id="CHEBI:29101"/>
        <label>1</label>
    </ligand>
</feature>
<dbReference type="RefSeq" id="XP_038071356.1">
    <property type="nucleotide sequence ID" value="XM_038215428.1"/>
</dbReference>
<evidence type="ECO:0000313" key="10">
    <source>
        <dbReference type="EnsemblMetazoa" id="XP_038071356.1"/>
    </source>
</evidence>
<dbReference type="PROSITE" id="PS00754">
    <property type="entry name" value="NA_NEUROTRAN_SYMP_2"/>
    <property type="match status" value="1"/>
</dbReference>
<dbReference type="AlphaFoldDB" id="A0A914B528"/>
<comment type="similarity">
    <text evidence="8">Belongs to the sodium:neurotransmitter symporter (SNF) (TC 2.A.22) family.</text>
</comment>
<keyword evidence="6" id="KW-0915">Sodium</keyword>
<feature type="binding site" evidence="6">
    <location>
        <position position="439"/>
    </location>
    <ligand>
        <name>Na(+)</name>
        <dbReference type="ChEBI" id="CHEBI:29101"/>
        <label>1</label>
    </ligand>
</feature>
<keyword evidence="2 8" id="KW-0813">Transport</keyword>
<evidence type="ECO:0000256" key="6">
    <source>
        <dbReference type="PIRSR" id="PIRSR600175-1"/>
    </source>
</evidence>
<proteinExistence type="inferred from homology"/>
<feature type="binding site" evidence="6">
    <location>
        <position position="66"/>
    </location>
    <ligand>
        <name>Na(+)</name>
        <dbReference type="ChEBI" id="CHEBI:29101"/>
        <label>1</label>
    </ligand>
</feature>
<dbReference type="GO" id="GO:0005886">
    <property type="term" value="C:plasma membrane"/>
    <property type="evidence" value="ECO:0007669"/>
    <property type="project" value="TreeGrafter"/>
</dbReference>
<feature type="disulfide bond" evidence="7">
    <location>
        <begin position="168"/>
        <end position="177"/>
    </location>
</feature>
<feature type="transmembrane region" description="Helical" evidence="9">
    <location>
        <begin position="424"/>
        <end position="445"/>
    </location>
</feature>
<dbReference type="GO" id="GO:0046872">
    <property type="term" value="F:metal ion binding"/>
    <property type="evidence" value="ECO:0007669"/>
    <property type="project" value="UniProtKB-KW"/>
</dbReference>
<dbReference type="EnsemblMetazoa" id="XM_038215428.1">
    <property type="protein sequence ID" value="XP_038071356.1"/>
    <property type="gene ID" value="LOC119740213"/>
</dbReference>
<feature type="transmembrane region" description="Helical" evidence="9">
    <location>
        <begin position="57"/>
        <end position="75"/>
    </location>
</feature>
<dbReference type="OMA" id="REIFCIF"/>
<dbReference type="PANTHER" id="PTHR11616:SF309">
    <property type="entry name" value="TRANSPORTER"/>
    <property type="match status" value="1"/>
</dbReference>
<feature type="transmembrane region" description="Helical" evidence="9">
    <location>
        <begin position="365"/>
        <end position="390"/>
    </location>
</feature>
<evidence type="ECO:0000256" key="8">
    <source>
        <dbReference type="RuleBase" id="RU003732"/>
    </source>
</evidence>
<feature type="transmembrane region" description="Helical" evidence="9">
    <location>
        <begin position="129"/>
        <end position="156"/>
    </location>
</feature>
<dbReference type="InterPro" id="IPR037272">
    <property type="entry name" value="SNS_sf"/>
</dbReference>
<keyword evidence="8" id="KW-0769">Symport</keyword>
<feature type="binding site" evidence="6">
    <location>
        <position position="440"/>
    </location>
    <ligand>
        <name>Na(+)</name>
        <dbReference type="ChEBI" id="CHEBI:29101"/>
        <label>1</label>
    </ligand>
</feature>
<dbReference type="InterPro" id="IPR000175">
    <property type="entry name" value="Na/ntran_symport"/>
</dbReference>
<keyword evidence="6" id="KW-0479">Metal-binding</keyword>